<keyword evidence="2 3" id="KW-0040">ANK repeat</keyword>
<feature type="repeat" description="ANK" evidence="3">
    <location>
        <begin position="104"/>
        <end position="136"/>
    </location>
</feature>
<dbReference type="EMBL" id="JAVRJZ010000001">
    <property type="protein sequence ID" value="KAK2727633.1"/>
    <property type="molecule type" value="Genomic_DNA"/>
</dbReference>
<dbReference type="GO" id="GO:0070531">
    <property type="term" value="C:BRCA1-A complex"/>
    <property type="evidence" value="ECO:0007669"/>
    <property type="project" value="TreeGrafter"/>
</dbReference>
<dbReference type="EMBL" id="JAVRJZ010000001">
    <property type="protein sequence ID" value="KAK2727631.1"/>
    <property type="molecule type" value="Genomic_DNA"/>
</dbReference>
<keyword evidence="1" id="KW-0677">Repeat</keyword>
<dbReference type="SMART" id="SM00248">
    <property type="entry name" value="ANK"/>
    <property type="match status" value="3"/>
</dbReference>
<dbReference type="InterPro" id="IPR036770">
    <property type="entry name" value="Ankyrin_rpt-contain_sf"/>
</dbReference>
<dbReference type="PROSITE" id="PS50088">
    <property type="entry name" value="ANK_REPEAT"/>
    <property type="match status" value="2"/>
</dbReference>
<dbReference type="AlphaFoldDB" id="A0AA88LL57"/>
<reference evidence="4" key="1">
    <citation type="submission" date="2023-07" db="EMBL/GenBank/DDBJ databases">
        <title>Chromosome-level genome assembly of Artemia franciscana.</title>
        <authorList>
            <person name="Jo E."/>
        </authorList>
    </citation>
    <scope>NUCLEOTIDE SEQUENCE</scope>
    <source>
        <tissue evidence="4">Whole body</tissue>
    </source>
</reference>
<dbReference type="EMBL" id="JAVRJZ010000001">
    <property type="protein sequence ID" value="KAK2727632.1"/>
    <property type="molecule type" value="Genomic_DNA"/>
</dbReference>
<accession>A0AA88LL57</accession>
<dbReference type="GO" id="GO:0031436">
    <property type="term" value="C:BRCA1-BARD1 complex"/>
    <property type="evidence" value="ECO:0007669"/>
    <property type="project" value="TreeGrafter"/>
</dbReference>
<dbReference type="Proteomes" id="UP001187531">
    <property type="component" value="Unassembled WGS sequence"/>
</dbReference>
<organism evidence="4 5">
    <name type="scientific">Artemia franciscana</name>
    <name type="common">Brine shrimp</name>
    <name type="synonym">Artemia sanfranciscana</name>
    <dbReference type="NCBI Taxonomy" id="6661"/>
    <lineage>
        <taxon>Eukaryota</taxon>
        <taxon>Metazoa</taxon>
        <taxon>Ecdysozoa</taxon>
        <taxon>Arthropoda</taxon>
        <taxon>Crustacea</taxon>
        <taxon>Branchiopoda</taxon>
        <taxon>Anostraca</taxon>
        <taxon>Artemiidae</taxon>
        <taxon>Artemia</taxon>
    </lineage>
</organism>
<evidence type="ECO:0008006" key="6">
    <source>
        <dbReference type="Google" id="ProtNLM"/>
    </source>
</evidence>
<sequence>MVMENIMSNSEKTADVIASESFKISFPLEDCPPSLQTPYGNSSGTFKLVSRKFKKPYSTGSVEWFYLKTKQKEKSLLMATTLNDVEKVSALLEEGVDPSCIDERFRTPLHISASRGYLDIVRLLLHYGANVKAKDSIGNTPLHLAVCTAKVPVVTELVKAGSNLAELDRSGSTPIQLARSKLRMFEKYLHKSSGEIITQELRELIEMMQVYLKCSGNNEEELLLGKLSCLNIVESSDEIQSNIAEVMGVISSMHL</sequence>
<proteinExistence type="predicted"/>
<evidence type="ECO:0000313" key="4">
    <source>
        <dbReference type="EMBL" id="KAK2727631.1"/>
    </source>
</evidence>
<keyword evidence="5" id="KW-1185">Reference proteome</keyword>
<evidence type="ECO:0000256" key="3">
    <source>
        <dbReference type="PROSITE-ProRule" id="PRU00023"/>
    </source>
</evidence>
<feature type="repeat" description="ANK" evidence="3">
    <location>
        <begin position="137"/>
        <end position="169"/>
    </location>
</feature>
<dbReference type="Pfam" id="PF13857">
    <property type="entry name" value="Ank_5"/>
    <property type="match status" value="1"/>
</dbReference>
<comment type="caution">
    <text evidence="4">The sequence shown here is derived from an EMBL/GenBank/DDBJ whole genome shotgun (WGS) entry which is preliminary data.</text>
</comment>
<dbReference type="GO" id="GO:0004842">
    <property type="term" value="F:ubiquitin-protein transferase activity"/>
    <property type="evidence" value="ECO:0007669"/>
    <property type="project" value="TreeGrafter"/>
</dbReference>
<dbReference type="SUPFAM" id="SSF48403">
    <property type="entry name" value="Ankyrin repeat"/>
    <property type="match status" value="1"/>
</dbReference>
<dbReference type="PANTHER" id="PTHR24171">
    <property type="entry name" value="ANKYRIN REPEAT DOMAIN-CONTAINING PROTEIN 39-RELATED"/>
    <property type="match status" value="1"/>
</dbReference>
<dbReference type="InterPro" id="IPR002110">
    <property type="entry name" value="Ankyrin_rpt"/>
</dbReference>
<evidence type="ECO:0000256" key="2">
    <source>
        <dbReference type="ARBA" id="ARBA00023043"/>
    </source>
</evidence>
<evidence type="ECO:0000256" key="1">
    <source>
        <dbReference type="ARBA" id="ARBA00022737"/>
    </source>
</evidence>
<protein>
    <recommendedName>
        <fullName evidence="6">Ankyrin repeat domain-containing protein 54</fullName>
    </recommendedName>
</protein>
<dbReference type="PROSITE" id="PS50297">
    <property type="entry name" value="ANK_REP_REGION"/>
    <property type="match status" value="2"/>
</dbReference>
<name>A0AA88LL57_ARTSF</name>
<dbReference type="Gene3D" id="1.25.40.20">
    <property type="entry name" value="Ankyrin repeat-containing domain"/>
    <property type="match status" value="1"/>
</dbReference>
<gene>
    <name evidence="4" type="ORF">QYM36_008200</name>
</gene>
<dbReference type="PANTHER" id="PTHR24171:SF8">
    <property type="entry name" value="BRCA1-ASSOCIATED RING DOMAIN PROTEIN 1"/>
    <property type="match status" value="1"/>
</dbReference>
<evidence type="ECO:0000313" key="5">
    <source>
        <dbReference type="Proteomes" id="UP001187531"/>
    </source>
</evidence>
<dbReference type="GO" id="GO:0085020">
    <property type="term" value="P:protein K6-linked ubiquitination"/>
    <property type="evidence" value="ECO:0007669"/>
    <property type="project" value="TreeGrafter"/>
</dbReference>